<dbReference type="SUPFAM" id="SSF48452">
    <property type="entry name" value="TPR-like"/>
    <property type="match status" value="1"/>
</dbReference>
<dbReference type="Gene3D" id="1.25.40.10">
    <property type="entry name" value="Tetratricopeptide repeat domain"/>
    <property type="match status" value="3"/>
</dbReference>
<feature type="repeat" description="TPR" evidence="1">
    <location>
        <begin position="79"/>
        <end position="112"/>
    </location>
</feature>
<evidence type="ECO:0000313" key="2">
    <source>
        <dbReference type="EMBL" id="MBB6067910.1"/>
    </source>
</evidence>
<dbReference type="RefSeq" id="WP_183546989.1">
    <property type="nucleotide sequence ID" value="NZ_JACHIQ010000002.1"/>
</dbReference>
<dbReference type="SMART" id="SM00028">
    <property type="entry name" value="TPR"/>
    <property type="match status" value="7"/>
</dbReference>
<comment type="caution">
    <text evidence="2">The sequence shown here is derived from an EMBL/GenBank/DDBJ whole genome shotgun (WGS) entry which is preliminary data.</text>
</comment>
<keyword evidence="1" id="KW-0802">TPR repeat</keyword>
<evidence type="ECO:0000256" key="1">
    <source>
        <dbReference type="PROSITE-ProRule" id="PRU00339"/>
    </source>
</evidence>
<dbReference type="PROSITE" id="PS50005">
    <property type="entry name" value="TPR"/>
    <property type="match status" value="5"/>
</dbReference>
<organism evidence="2 3">
    <name type="scientific">Methanococcus maripaludis</name>
    <name type="common">Methanococcus deltae</name>
    <dbReference type="NCBI Taxonomy" id="39152"/>
    <lineage>
        <taxon>Archaea</taxon>
        <taxon>Methanobacteriati</taxon>
        <taxon>Methanobacteriota</taxon>
        <taxon>Methanomada group</taxon>
        <taxon>Methanococci</taxon>
        <taxon>Methanococcales</taxon>
        <taxon>Methanococcaceae</taxon>
        <taxon>Methanococcus</taxon>
    </lineage>
</organism>
<dbReference type="Pfam" id="PF11185">
    <property type="entry name" value="DUF2971"/>
    <property type="match status" value="1"/>
</dbReference>
<feature type="repeat" description="TPR" evidence="1">
    <location>
        <begin position="10"/>
        <end position="43"/>
    </location>
</feature>
<dbReference type="Proteomes" id="UP000584706">
    <property type="component" value="Unassembled WGS sequence"/>
</dbReference>
<accession>A0A7J9S2I6</accession>
<dbReference type="InterPro" id="IPR019734">
    <property type="entry name" value="TPR_rpt"/>
</dbReference>
<dbReference type="Pfam" id="PF13181">
    <property type="entry name" value="TPR_8"/>
    <property type="match status" value="4"/>
</dbReference>
<reference evidence="2 3" key="1">
    <citation type="submission" date="2020-08" db="EMBL/GenBank/DDBJ databases">
        <title>Genomic Encyclopedia of Type Strains, Phase IV (KMG-V): Genome sequencing to study the core and pangenomes of soil and plant-associated prokaryotes.</title>
        <authorList>
            <person name="Whitman W."/>
        </authorList>
    </citation>
    <scope>NUCLEOTIDE SEQUENCE [LARGE SCALE GENOMIC DNA]</scope>
    <source>
        <strain evidence="2 3">DSM 7078</strain>
    </source>
</reference>
<name>A0A7J9S2I6_METMI</name>
<feature type="repeat" description="TPR" evidence="1">
    <location>
        <begin position="192"/>
        <end position="225"/>
    </location>
</feature>
<feature type="repeat" description="TPR" evidence="1">
    <location>
        <begin position="113"/>
        <end position="146"/>
    </location>
</feature>
<dbReference type="AlphaFoldDB" id="A0A7J9S2I6"/>
<evidence type="ECO:0000313" key="3">
    <source>
        <dbReference type="Proteomes" id="UP000584706"/>
    </source>
</evidence>
<dbReference type="EMBL" id="JACHIQ010000002">
    <property type="protein sequence ID" value="MBB6067910.1"/>
    <property type="molecule type" value="Genomic_DNA"/>
</dbReference>
<dbReference type="InterPro" id="IPR021352">
    <property type="entry name" value="DUF2971"/>
</dbReference>
<proteinExistence type="predicted"/>
<dbReference type="InterPro" id="IPR011990">
    <property type="entry name" value="TPR-like_helical_dom_sf"/>
</dbReference>
<dbReference type="PANTHER" id="PTHR12558">
    <property type="entry name" value="CELL DIVISION CYCLE 16,23,27"/>
    <property type="match status" value="1"/>
</dbReference>
<gene>
    <name evidence="2" type="ORF">HNP97_001420</name>
</gene>
<feature type="repeat" description="TPR" evidence="1">
    <location>
        <begin position="44"/>
        <end position="77"/>
    </location>
</feature>
<protein>
    <submittedName>
        <fullName evidence="2">Tetratricopeptide (TPR) repeat protein</fullName>
    </submittedName>
</protein>
<sequence length="692" mass="80921">MDENDNKRAVDELLEMGNECEINKDYGGAIQHYEEALDLNPYNPKIYQVLGSTYLRAKNTGRALLFYKKAIEINPKCSHILYSDVGWCALHDNDIDTALKYFKEATKINPAFYECYSDMGNIYLTIKDYNKAIICYDEALNFNGDLNSDLDLYSIYLSKGKSLVGLKRYDEAIICYNKAISEDSGLCNYTCTGAYLALGEVFGLKGNLDEAIKYYDYVISDYEEDEWVYQEKGSLLERLGEYNKAIECYKEGIKKCLIVQSLWLDICRVHYLKKEYDKSFEVLNNLKKLKSSEESSSLRNYWIGKLYLKKVGLGNTVKSSETYSIKKAVESFKLAFENNSSSDYFRNDEFFIIYEYLKTNVKSEDREVLIKILENIYPILDYVNAFKKTLVSTSILNGSNLVHYTNPEAVKALIMPESYFRLSNIKYMNDPEEGKTLLKRIQENKIEGINVDYPLRYFYGLNEGIDFQTTFVGSFLEEEDNLYLWRTYGKDNANEEANGMSIVLKNEYFEKIPNNNFYSLKHHFKKEVHKQDDLWDIIWGAEKYFDNRFSPVIYDVLYLDTNGSNKIKQLLQEIYAYLNELKNMASKNAEYTGIISTVVRSVLDEILFLIKSEHYREEKENRILITCGIDDSRIKEDSKTDYPHKLYIEIEKPFREYIAKIVLGPRVEDTDKWKLYLNRKKICVKESECNYR</sequence>
<dbReference type="Pfam" id="PF14559">
    <property type="entry name" value="TPR_19"/>
    <property type="match status" value="1"/>
</dbReference>
<dbReference type="PANTHER" id="PTHR12558:SF13">
    <property type="entry name" value="CELL DIVISION CYCLE PROTEIN 27 HOMOLOG"/>
    <property type="match status" value="1"/>
</dbReference>